<dbReference type="Proteomes" id="UP000249799">
    <property type="component" value="Chromosome"/>
</dbReference>
<gene>
    <name evidence="1" type="ORF">DN745_00235</name>
</gene>
<dbReference type="KEGG" id="bsed:DN745_00235"/>
<sequence length="331" mass="36380">MYELQRVSDDIHRITLKKPAGLPELLSAPTHIYLLEGAAPALINAGHPAQFEALSEALRELGVGLGGIERVLYTSWDIEVLGAAANIPGADHFVFSPDMVEPSHYEAQIAGRRAAFRDTARALVDLEVGYGADELDAVDAVIKTYFPPMPARMPFVPLRNAHTVCAGNFEFEVLATPGPAPGHLCYYDAARRTAFAGGFSTLGIPKKMEGVQPYLISLERLQRLEIDALLLTHELPVMSRGGWSVRRALRFLNNFMSTAPAAMHSAPTVLEFIEADLGYRPESLAQMVLQVQRYKAPMDELVRARMIDATGEGLARKYGVDVEDDRAPLRR</sequence>
<dbReference type="EMBL" id="CP030032">
    <property type="protein sequence ID" value="AWV87842.1"/>
    <property type="molecule type" value="Genomic_DNA"/>
</dbReference>
<protein>
    <submittedName>
        <fullName evidence="1">Uncharacterized protein</fullName>
    </submittedName>
</protein>
<reference evidence="1 2" key="1">
    <citation type="submission" date="2018-06" db="EMBL/GenBank/DDBJ databases">
        <title>Lujinxingia sediminis gen. nov. sp. nov., a new facultative anaerobic member of the class Deltaproteobacteria, and proposal of Lujinxingaceae fam. nov.</title>
        <authorList>
            <person name="Guo L.-Y."/>
            <person name="Li C.-M."/>
            <person name="Wang S."/>
            <person name="Du Z.-J."/>
        </authorList>
    </citation>
    <scope>NUCLEOTIDE SEQUENCE [LARGE SCALE GENOMIC DNA]</scope>
    <source>
        <strain evidence="1 2">FA350</strain>
    </source>
</reference>
<dbReference type="SUPFAM" id="SSF56281">
    <property type="entry name" value="Metallo-hydrolase/oxidoreductase"/>
    <property type="match status" value="1"/>
</dbReference>
<evidence type="ECO:0000313" key="2">
    <source>
        <dbReference type="Proteomes" id="UP000249799"/>
    </source>
</evidence>
<keyword evidence="2" id="KW-1185">Reference proteome</keyword>
<dbReference type="RefSeq" id="WP_111331063.1">
    <property type="nucleotide sequence ID" value="NZ_CP030032.1"/>
</dbReference>
<dbReference type="AlphaFoldDB" id="A0A2Z4FFZ7"/>
<name>A0A2Z4FFZ7_9DELT</name>
<proteinExistence type="predicted"/>
<accession>A0A2Z4FFZ7</accession>
<dbReference type="InterPro" id="IPR036866">
    <property type="entry name" value="RibonucZ/Hydroxyglut_hydro"/>
</dbReference>
<dbReference type="Gene3D" id="3.60.15.10">
    <property type="entry name" value="Ribonuclease Z/Hydroxyacylglutathione hydrolase-like"/>
    <property type="match status" value="1"/>
</dbReference>
<organism evidence="1 2">
    <name type="scientific">Bradymonas sediminis</name>
    <dbReference type="NCBI Taxonomy" id="1548548"/>
    <lineage>
        <taxon>Bacteria</taxon>
        <taxon>Deltaproteobacteria</taxon>
        <taxon>Bradymonadales</taxon>
        <taxon>Bradymonadaceae</taxon>
        <taxon>Bradymonas</taxon>
    </lineage>
</organism>
<dbReference type="OrthoDB" id="5491637at2"/>
<evidence type="ECO:0000313" key="1">
    <source>
        <dbReference type="EMBL" id="AWV87842.1"/>
    </source>
</evidence>